<reference evidence="2" key="1">
    <citation type="submission" date="2016-08" db="EMBL/GenBank/DDBJ databases">
        <authorList>
            <person name="Seilhamer J.J."/>
        </authorList>
    </citation>
    <scope>NUCLEOTIDE SEQUENCE</scope>
    <source>
        <strain evidence="2">86</strain>
    </source>
</reference>
<dbReference type="AlphaFoldDB" id="A0A212LQV6"/>
<organism evidence="2">
    <name type="scientific">uncultured Sporomusa sp</name>
    <dbReference type="NCBI Taxonomy" id="307249"/>
    <lineage>
        <taxon>Bacteria</taxon>
        <taxon>Bacillati</taxon>
        <taxon>Bacillota</taxon>
        <taxon>Negativicutes</taxon>
        <taxon>Selenomonadales</taxon>
        <taxon>Sporomusaceae</taxon>
        <taxon>Sporomusa</taxon>
        <taxon>environmental samples</taxon>
    </lineage>
</organism>
<sequence>MSDNRIITRTALLLSLTLIFQSLRFFIPLPPFLSMFIIGSLVNASLLIAAQKAGLWPALIIAAIAPVVAYFQGQLPLPIFILPVALGNAAYILLFLAGRQLGRIPGIVLATLGKSGLLYGIFAWLLTFIAISPKVAAGIMLAMSWPQLVTGGVGGILAYWVAQRIK</sequence>
<dbReference type="EMBL" id="FMJE01000003">
    <property type="protein sequence ID" value="SCM79896.1"/>
    <property type="molecule type" value="Genomic_DNA"/>
</dbReference>
<feature type="transmembrane region" description="Helical" evidence="1">
    <location>
        <begin position="137"/>
        <end position="162"/>
    </location>
</feature>
<gene>
    <name evidence="2" type="ORF">KL86SPO_30146</name>
</gene>
<accession>A0A212LQV6</accession>
<keyword evidence="1" id="KW-1133">Transmembrane helix</keyword>
<protein>
    <recommendedName>
        <fullName evidence="3">HymD protein</fullName>
    </recommendedName>
</protein>
<dbReference type="RefSeq" id="WP_288183607.1">
    <property type="nucleotide sequence ID" value="NZ_LT608335.1"/>
</dbReference>
<evidence type="ECO:0000313" key="2">
    <source>
        <dbReference type="EMBL" id="SCM79896.1"/>
    </source>
</evidence>
<feature type="transmembrane region" description="Helical" evidence="1">
    <location>
        <begin position="55"/>
        <end position="71"/>
    </location>
</feature>
<keyword evidence="1" id="KW-0472">Membrane</keyword>
<name>A0A212LQV6_9FIRM</name>
<feature type="transmembrane region" description="Helical" evidence="1">
    <location>
        <begin position="108"/>
        <end position="131"/>
    </location>
</feature>
<keyword evidence="1" id="KW-0812">Transmembrane</keyword>
<feature type="transmembrane region" description="Helical" evidence="1">
    <location>
        <begin position="77"/>
        <end position="96"/>
    </location>
</feature>
<evidence type="ECO:0000256" key="1">
    <source>
        <dbReference type="SAM" id="Phobius"/>
    </source>
</evidence>
<evidence type="ECO:0008006" key="3">
    <source>
        <dbReference type="Google" id="ProtNLM"/>
    </source>
</evidence>
<proteinExistence type="predicted"/>
<feature type="transmembrane region" description="Helical" evidence="1">
    <location>
        <begin position="32"/>
        <end position="50"/>
    </location>
</feature>